<evidence type="ECO:0000259" key="7">
    <source>
        <dbReference type="PROSITE" id="PS51253"/>
    </source>
</evidence>
<name>A0ABM1VTR4_APLCA</name>
<gene>
    <name evidence="9 10" type="primary">LOC101850567</name>
</gene>
<sequence>MAEQRKRKSFSVEEKRLILAEVDKKSVSKTQICKTFGISNSTLSTFIKNREKIENSSEPGRKRHKPTKFVPLEQAVFRWFQEAQALAVPVSYQILSTKAEEEARAMGINGFTANPGWLNRFKKRYNIMSKSVQGTRVKTLVMKQWIEMDFQELLQNFEAKDIYNADETGLFFGCLPSKTMKLKGETCTGGKFAKNRLTVLVAVNMDGSDKLPLLVIGKSQKPRCFKHCSHFPLKYLANSKSWMTGEIFESWVRQLDNRFGRENRKVALFMDDCPAHPDIDNLSAITLVRLPPNTTAVLQPCGQGIIASLKQHYRKIVLQKLIARLDEGKDVGLFDQNILEAMYDLKTAWNNVSAATVVNCFQFAGFQSIESSEQASHLPSCSSNQCREYDLFGRFAQDILPQDVTFQQYLSVDEAVHTCEELTSQEVASDNNRQEEESEDEESPVPLPPPSTSDARNAVATLRRYLQTQDWETVDEYLDSVGNIASSVDFHAITKGKQTSIRDFFKVRF</sequence>
<reference evidence="9 10" key="1">
    <citation type="submission" date="2025-05" db="UniProtKB">
        <authorList>
            <consortium name="RefSeq"/>
        </authorList>
    </citation>
    <scope>IDENTIFICATION</scope>
</reference>
<dbReference type="InterPro" id="IPR007889">
    <property type="entry name" value="HTH_Psq"/>
</dbReference>
<comment type="subcellular location">
    <subcellularLocation>
        <location evidence="1 4">Nucleus</location>
    </subcellularLocation>
</comment>
<organism evidence="8 10">
    <name type="scientific">Aplysia californica</name>
    <name type="common">California sea hare</name>
    <dbReference type="NCBI Taxonomy" id="6500"/>
    <lineage>
        <taxon>Eukaryota</taxon>
        <taxon>Metazoa</taxon>
        <taxon>Spiralia</taxon>
        <taxon>Lophotrochozoa</taxon>
        <taxon>Mollusca</taxon>
        <taxon>Gastropoda</taxon>
        <taxon>Heterobranchia</taxon>
        <taxon>Euthyneura</taxon>
        <taxon>Tectipleura</taxon>
        <taxon>Aplysiida</taxon>
        <taxon>Aplysioidea</taxon>
        <taxon>Aplysiidae</taxon>
        <taxon>Aplysia</taxon>
    </lineage>
</organism>
<evidence type="ECO:0000259" key="6">
    <source>
        <dbReference type="PROSITE" id="PS50960"/>
    </source>
</evidence>
<keyword evidence="8" id="KW-1185">Reference proteome</keyword>
<dbReference type="GeneID" id="101850567"/>
<evidence type="ECO:0000313" key="8">
    <source>
        <dbReference type="Proteomes" id="UP000694888"/>
    </source>
</evidence>
<feature type="domain" description="HTH CENPB-type" evidence="7">
    <location>
        <begin position="60"/>
        <end position="131"/>
    </location>
</feature>
<dbReference type="RefSeq" id="XP_012938262.1">
    <property type="nucleotide sequence ID" value="XM_013082808.2"/>
</dbReference>
<dbReference type="InterPro" id="IPR006600">
    <property type="entry name" value="HTH_CenpB_DNA-bd_dom"/>
</dbReference>
<evidence type="ECO:0000256" key="4">
    <source>
        <dbReference type="PROSITE-ProRule" id="PRU00320"/>
    </source>
</evidence>
<keyword evidence="3 4" id="KW-0539">Nucleus</keyword>
<feature type="domain" description="HTH psq-type" evidence="6">
    <location>
        <begin position="1"/>
        <end position="53"/>
    </location>
</feature>
<dbReference type="Gene3D" id="1.10.10.60">
    <property type="entry name" value="Homeodomain-like"/>
    <property type="match status" value="2"/>
</dbReference>
<evidence type="ECO:0000313" key="9">
    <source>
        <dbReference type="RefSeq" id="XP_012938262.1"/>
    </source>
</evidence>
<dbReference type="PROSITE" id="PS50960">
    <property type="entry name" value="HTH_PSQ"/>
    <property type="match status" value="1"/>
</dbReference>
<evidence type="ECO:0000256" key="2">
    <source>
        <dbReference type="ARBA" id="ARBA00023125"/>
    </source>
</evidence>
<dbReference type="InterPro" id="IPR050863">
    <property type="entry name" value="CenT-Element_Derived"/>
</dbReference>
<dbReference type="InterPro" id="IPR009057">
    <property type="entry name" value="Homeodomain-like_sf"/>
</dbReference>
<evidence type="ECO:0000313" key="10">
    <source>
        <dbReference type="RefSeq" id="XP_035825806.1"/>
    </source>
</evidence>
<dbReference type="Proteomes" id="UP000694888">
    <property type="component" value="Unplaced"/>
</dbReference>
<dbReference type="SUPFAM" id="SSF46689">
    <property type="entry name" value="Homeodomain-like"/>
    <property type="match status" value="2"/>
</dbReference>
<evidence type="ECO:0000256" key="1">
    <source>
        <dbReference type="ARBA" id="ARBA00004123"/>
    </source>
</evidence>
<accession>A0ABM1VTR4</accession>
<dbReference type="PROSITE" id="PS51253">
    <property type="entry name" value="HTH_CENPB"/>
    <property type="match status" value="1"/>
</dbReference>
<feature type="region of interest" description="Disordered" evidence="5">
    <location>
        <begin position="423"/>
        <end position="454"/>
    </location>
</feature>
<dbReference type="SMART" id="SM00674">
    <property type="entry name" value="CENPB"/>
    <property type="match status" value="1"/>
</dbReference>
<dbReference type="Pfam" id="PF03221">
    <property type="entry name" value="HTH_Tnp_Tc5"/>
    <property type="match status" value="1"/>
</dbReference>
<evidence type="ECO:0000256" key="5">
    <source>
        <dbReference type="SAM" id="MobiDB-lite"/>
    </source>
</evidence>
<dbReference type="RefSeq" id="XP_035825806.1">
    <property type="nucleotide sequence ID" value="XM_035969913.1"/>
</dbReference>
<protein>
    <submittedName>
        <fullName evidence="9 10">Tigger transposable element-derived protein 4</fullName>
    </submittedName>
</protein>
<dbReference type="Pfam" id="PF03184">
    <property type="entry name" value="DDE_1"/>
    <property type="match status" value="1"/>
</dbReference>
<dbReference type="PANTHER" id="PTHR19303:SF73">
    <property type="entry name" value="PROTEIN PDC2"/>
    <property type="match status" value="1"/>
</dbReference>
<proteinExistence type="predicted"/>
<evidence type="ECO:0000256" key="3">
    <source>
        <dbReference type="ARBA" id="ARBA00023242"/>
    </source>
</evidence>
<dbReference type="InterPro" id="IPR004875">
    <property type="entry name" value="DDE_SF_endonuclease_dom"/>
</dbReference>
<keyword evidence="2 4" id="KW-0238">DNA-binding</keyword>
<feature type="DNA-binding region" description="H-T-H motif" evidence="4">
    <location>
        <begin position="29"/>
        <end position="49"/>
    </location>
</feature>
<dbReference type="PANTHER" id="PTHR19303">
    <property type="entry name" value="TRANSPOSON"/>
    <property type="match status" value="1"/>
</dbReference>